<dbReference type="PRINTS" id="PR00320">
    <property type="entry name" value="GPROTEINBRPT"/>
</dbReference>
<dbReference type="CDD" id="cd00200">
    <property type="entry name" value="WD40"/>
    <property type="match status" value="2"/>
</dbReference>
<feature type="repeat" description="WD" evidence="3">
    <location>
        <begin position="794"/>
        <end position="835"/>
    </location>
</feature>
<dbReference type="VEuPathDB" id="FungiDB:DFL_000001"/>
<name>A0A437ADV4_ARTFL</name>
<dbReference type="EMBL" id="SAEB01000001">
    <property type="protein sequence ID" value="RVD88977.1"/>
    <property type="molecule type" value="Genomic_DNA"/>
</dbReference>
<dbReference type="SMART" id="SM00320">
    <property type="entry name" value="WD40"/>
    <property type="match status" value="12"/>
</dbReference>
<dbReference type="InterPro" id="IPR020472">
    <property type="entry name" value="WD40_PAC1"/>
</dbReference>
<keyword evidence="1 3" id="KW-0853">WD repeat</keyword>
<dbReference type="STRING" id="97331.A0A437ADV4"/>
<dbReference type="PROSITE" id="PS50294">
    <property type="entry name" value="WD_REPEATS_REGION"/>
    <property type="match status" value="12"/>
</dbReference>
<evidence type="ECO:0000256" key="3">
    <source>
        <dbReference type="PROSITE-ProRule" id="PRU00221"/>
    </source>
</evidence>
<organism evidence="6 7">
    <name type="scientific">Arthrobotrys flagrans</name>
    <name type="common">Nematode-trapping fungus</name>
    <name type="synonym">Trichothecium flagrans</name>
    <dbReference type="NCBI Taxonomy" id="97331"/>
    <lineage>
        <taxon>Eukaryota</taxon>
        <taxon>Fungi</taxon>
        <taxon>Dikarya</taxon>
        <taxon>Ascomycota</taxon>
        <taxon>Pezizomycotina</taxon>
        <taxon>Orbiliomycetes</taxon>
        <taxon>Orbiliales</taxon>
        <taxon>Orbiliaceae</taxon>
        <taxon>Arthrobotrys</taxon>
    </lineage>
</organism>
<accession>A0A437ADV4</accession>
<dbReference type="Pfam" id="PF24883">
    <property type="entry name" value="NPHP3_N"/>
    <property type="match status" value="1"/>
</dbReference>
<gene>
    <name evidence="6" type="ORF">DFL_000001</name>
</gene>
<dbReference type="SUPFAM" id="SSF52540">
    <property type="entry name" value="P-loop containing nucleoside triphosphate hydrolases"/>
    <property type="match status" value="1"/>
</dbReference>
<dbReference type="GeneID" id="93582312"/>
<feature type="repeat" description="WD" evidence="3">
    <location>
        <begin position="918"/>
        <end position="959"/>
    </location>
</feature>
<dbReference type="InterPro" id="IPR019775">
    <property type="entry name" value="WD40_repeat_CS"/>
</dbReference>
<proteinExistence type="predicted"/>
<dbReference type="InterPro" id="IPR027417">
    <property type="entry name" value="P-loop_NTPase"/>
</dbReference>
<dbReference type="InterPro" id="IPR001680">
    <property type="entry name" value="WD40_rpt"/>
</dbReference>
<evidence type="ECO:0000313" key="7">
    <source>
        <dbReference type="Proteomes" id="UP000283090"/>
    </source>
</evidence>
<dbReference type="InterPro" id="IPR015943">
    <property type="entry name" value="WD40/YVTN_repeat-like_dom_sf"/>
</dbReference>
<feature type="repeat" description="WD" evidence="3">
    <location>
        <begin position="1168"/>
        <end position="1209"/>
    </location>
</feature>
<dbReference type="PROSITE" id="PS50082">
    <property type="entry name" value="WD_REPEATS_2"/>
    <property type="match status" value="12"/>
</dbReference>
<feature type="repeat" description="WD" evidence="3">
    <location>
        <begin position="1044"/>
        <end position="1085"/>
    </location>
</feature>
<feature type="repeat" description="WD" evidence="3">
    <location>
        <begin position="1127"/>
        <end position="1168"/>
    </location>
</feature>
<sequence>MDPLSITASIIAVIQAIGSCWKIYSSIKDAKGDIEELQKEVNSVKKLVDCVRKELINDSKGLKLSTSEELNNALEGCSFELQRLKDKLGPEKKSKFFGIVKERVKWPLTGPDAFKIVQNLKTWKQSINLALSIDQTVQLRNVNQKLDFASLPSAEGAAYGSFKDQHEPECLPNTRVKLLKDIGKWVEDPQGKCVFWLSGVAGTGKSTISRTIAKELKEKDQLAASFFFRRGERDRGDASKFFTTLASQLANHIRDITPSIQNAINTEPGIASMGHGEQFNKLIFNPLSQLRRPPSQLGSPSPLTIKVVLVIDALDECDREADQQLIVSLLSRLREIKTVEMRVFLTSRPELPLRLGFKELSGDIYQNMILHEIPGVEEDIALFLKAEFKKIQIAYSLPFEWPENENIQKLAKMAVPLFIFASTACRFIADSDPKDQLEIVISYQSEWHVSQLEGTYLPILHRLKKNAPSYKTLVTEFKQIVGTIINLASPLSIPSLSKLLAISDRKINGRLIPLHSVLDVPTSAFDVTTQVNLHAPVRMFHLSFRDFLSDQSLRDNHEFCDFWIDEKEAHRSIYKKCVELMSNPNGLRKNICDLKSPGTLRSTIDKGLIEQCLPPELQYACRYWVYHLQQSADSINDNSQVYEFLRKHLIHWLEAVSLSGEMSEMVQIVETLSSIVGIENGKDTSALIHDIKRFVRQNQSIIDQAPLQAYWSALIFAPKKSIVRSIFNLEETIPGASQLPRIQDQWDALLQTLEEHTRSVNGVVFSADGKALASASSDSTVRIWNAATGVLLQTLEHTSSVNNVAFSVDSKTLASASSDNTVKIWNTTTGALLQTLEHTSSVNSVAFSADGKTLASASNDYTVRIWNVATGVLLQTLEHTSPVNSVAFSADGKTLASASNDYTVRIWTVATGVLLRTLEGHTNWVSNVAFSTDCKTLASASNDCTVRIWNVATGVLLRTLEGHTNWVSNVAFSTDGKTLASTSSDHTIRVWDTAIGALLRTLEGHTERVNGVAFSADGKTLASASDDHTIGIWDAAIGTSLQTIEGHTSSVNNVAFSADGKTLASSSNDHTIRVWNTAVGALLRTLEGHTEKVNGVAFSADGKMLASTSHDRTVKIWNVATGALLRTVQHTKLVKDVVFSTDGKMLASVSGDCTIRIWDTATGAFLQGLSHMSWVNNVTFSADSKTLASVLDDRTVDIWNTATGVLLQTLKHTGWVKDVAFSADGKTLASASDDHTVNIWNTSTGVSLQTFATQDTATSISFSEDGRYIITNRESFLLNTNGPLPASSGTKPYENQHEPITVKNEWLAQGGERLLWLPYNYRPSCSALYDNTICLGHYSGGVSFFTFQNSYSHSSSLP</sequence>
<evidence type="ECO:0000259" key="5">
    <source>
        <dbReference type="Pfam" id="PF24883"/>
    </source>
</evidence>
<evidence type="ECO:0000313" key="6">
    <source>
        <dbReference type="EMBL" id="RVD88977.1"/>
    </source>
</evidence>
<dbReference type="RefSeq" id="XP_067494521.1">
    <property type="nucleotide sequence ID" value="XM_067629550.1"/>
</dbReference>
<protein>
    <recommendedName>
        <fullName evidence="5">Nephrocystin 3-like N-terminal domain-containing protein</fullName>
    </recommendedName>
</protein>
<feature type="repeat" description="WD" evidence="3">
    <location>
        <begin position="960"/>
        <end position="1001"/>
    </location>
</feature>
<feature type="repeat" description="WD" evidence="3">
    <location>
        <begin position="1002"/>
        <end position="1043"/>
    </location>
</feature>
<feature type="repeat" description="WD" evidence="3">
    <location>
        <begin position="1209"/>
        <end position="1250"/>
    </location>
</feature>
<reference evidence="6 7" key="1">
    <citation type="submission" date="2019-01" db="EMBL/GenBank/DDBJ databases">
        <title>Intercellular communication is required for trap formation in the nematode-trapping fungus Duddingtonia flagrans.</title>
        <authorList>
            <person name="Youssar L."/>
            <person name="Wernet V."/>
            <person name="Hensel N."/>
            <person name="Hildebrandt H.-G."/>
            <person name="Fischer R."/>
        </authorList>
    </citation>
    <scope>NUCLEOTIDE SEQUENCE [LARGE SCALE GENOMIC DNA]</scope>
    <source>
        <strain evidence="6 7">CBS H-5679</strain>
    </source>
</reference>
<dbReference type="SUPFAM" id="SSF50978">
    <property type="entry name" value="WD40 repeat-like"/>
    <property type="match status" value="2"/>
</dbReference>
<dbReference type="Pfam" id="PF00400">
    <property type="entry name" value="WD40"/>
    <property type="match status" value="12"/>
</dbReference>
<dbReference type="PANTHER" id="PTHR44129">
    <property type="entry name" value="WD REPEAT-CONTAINING PROTEIN POP1"/>
    <property type="match status" value="1"/>
</dbReference>
<dbReference type="PROSITE" id="PS00678">
    <property type="entry name" value="WD_REPEATS_1"/>
    <property type="match status" value="7"/>
</dbReference>
<feature type="repeat" description="WD" evidence="3">
    <location>
        <begin position="753"/>
        <end position="794"/>
    </location>
</feature>
<evidence type="ECO:0000256" key="2">
    <source>
        <dbReference type="ARBA" id="ARBA00022737"/>
    </source>
</evidence>
<evidence type="ECO:0000256" key="4">
    <source>
        <dbReference type="SAM" id="Coils"/>
    </source>
</evidence>
<keyword evidence="2" id="KW-0677">Repeat</keyword>
<feature type="domain" description="Nephrocystin 3-like N-terminal" evidence="5">
    <location>
        <begin position="182"/>
        <end position="348"/>
    </location>
</feature>
<keyword evidence="4" id="KW-0175">Coiled coil</keyword>
<dbReference type="InterPro" id="IPR050349">
    <property type="entry name" value="WD_LIS1/nudF_dynein_reg"/>
</dbReference>
<keyword evidence="7" id="KW-1185">Reference proteome</keyword>
<dbReference type="OrthoDB" id="674604at2759"/>
<feature type="coiled-coil region" evidence="4">
    <location>
        <begin position="27"/>
        <end position="87"/>
    </location>
</feature>
<dbReference type="Proteomes" id="UP000283090">
    <property type="component" value="Unassembled WGS sequence"/>
</dbReference>
<evidence type="ECO:0000256" key="1">
    <source>
        <dbReference type="ARBA" id="ARBA00022574"/>
    </source>
</evidence>
<comment type="caution">
    <text evidence="6">The sequence shown here is derived from an EMBL/GenBank/DDBJ whole genome shotgun (WGS) entry which is preliminary data.</text>
</comment>
<dbReference type="InterPro" id="IPR056884">
    <property type="entry name" value="NPHP3-like_N"/>
</dbReference>
<feature type="repeat" description="WD" evidence="3">
    <location>
        <begin position="1086"/>
        <end position="1127"/>
    </location>
</feature>
<dbReference type="Gene3D" id="2.130.10.10">
    <property type="entry name" value="YVTN repeat-like/Quinoprotein amine dehydrogenase"/>
    <property type="match status" value="6"/>
</dbReference>
<dbReference type="Gene3D" id="3.40.50.300">
    <property type="entry name" value="P-loop containing nucleotide triphosphate hydrolases"/>
    <property type="match status" value="1"/>
</dbReference>
<dbReference type="InterPro" id="IPR036322">
    <property type="entry name" value="WD40_repeat_dom_sf"/>
</dbReference>
<feature type="repeat" description="WD" evidence="3">
    <location>
        <begin position="876"/>
        <end position="917"/>
    </location>
</feature>
<feature type="repeat" description="WD" evidence="3">
    <location>
        <begin position="835"/>
        <end position="876"/>
    </location>
</feature>